<name>A0A2M8IY10_9RHOB</name>
<evidence type="ECO:0000313" key="2">
    <source>
        <dbReference type="EMBL" id="PJE35429.1"/>
    </source>
</evidence>
<sequence>MSTANPPLAAVWTGGEEARDTTGPEPRRYRPPVLIHDAVLPWRGETLLLALLRDSDRER</sequence>
<evidence type="ECO:0000256" key="1">
    <source>
        <dbReference type="SAM" id="MobiDB-lite"/>
    </source>
</evidence>
<evidence type="ECO:0000313" key="3">
    <source>
        <dbReference type="Proteomes" id="UP000231553"/>
    </source>
</evidence>
<dbReference type="EMBL" id="PGTB01000092">
    <property type="protein sequence ID" value="PJE35429.1"/>
    <property type="molecule type" value="Genomic_DNA"/>
</dbReference>
<dbReference type="RefSeq" id="WP_100163707.1">
    <property type="nucleotide sequence ID" value="NZ_PGTB01000092.1"/>
</dbReference>
<keyword evidence="3" id="KW-1185">Reference proteome</keyword>
<dbReference type="AlphaFoldDB" id="A0A2M8IY10"/>
<organism evidence="2 3">
    <name type="scientific">Pseudooceanicola lipolyticus</name>
    <dbReference type="NCBI Taxonomy" id="2029104"/>
    <lineage>
        <taxon>Bacteria</taxon>
        <taxon>Pseudomonadati</taxon>
        <taxon>Pseudomonadota</taxon>
        <taxon>Alphaproteobacteria</taxon>
        <taxon>Rhodobacterales</taxon>
        <taxon>Paracoccaceae</taxon>
        <taxon>Pseudooceanicola</taxon>
    </lineage>
</organism>
<gene>
    <name evidence="2" type="ORF">CVM52_17260</name>
</gene>
<accession>A0A2M8IY10</accession>
<protein>
    <submittedName>
        <fullName evidence="2">Uncharacterized protein</fullName>
    </submittedName>
</protein>
<feature type="region of interest" description="Disordered" evidence="1">
    <location>
        <begin position="1"/>
        <end position="30"/>
    </location>
</feature>
<dbReference type="OrthoDB" id="7709419at2"/>
<feature type="compositionally biased region" description="Basic and acidic residues" evidence="1">
    <location>
        <begin position="16"/>
        <end position="28"/>
    </location>
</feature>
<proteinExistence type="predicted"/>
<comment type="caution">
    <text evidence="2">The sequence shown here is derived from an EMBL/GenBank/DDBJ whole genome shotgun (WGS) entry which is preliminary data.</text>
</comment>
<dbReference type="Proteomes" id="UP000231553">
    <property type="component" value="Unassembled WGS sequence"/>
</dbReference>
<reference evidence="2 3" key="1">
    <citation type="journal article" date="2018" name="Int. J. Syst. Evol. Microbiol.">
        <title>Pseudooceanicola lipolyticus sp. nov., a marine alphaproteobacterium, reclassification of Oceanicola flagellatus as Pseudooceanicola flagellatus comb. nov. and emended description of the genus Pseudooceanicola.</title>
        <authorList>
            <person name="Huang M.-M."/>
            <person name="Guo L.-L."/>
            <person name="Wu Y.-H."/>
            <person name="Lai Q.-L."/>
            <person name="Shao Z.-Z."/>
            <person name="Wang C.-S."/>
            <person name="Wu M."/>
            <person name="Xu X.-W."/>
        </authorList>
    </citation>
    <scope>NUCLEOTIDE SEQUENCE [LARGE SCALE GENOMIC DNA]</scope>
    <source>
        <strain evidence="2 3">157</strain>
    </source>
</reference>